<keyword evidence="2" id="KW-0808">Transferase</keyword>
<dbReference type="PROSITE" id="PS51186">
    <property type="entry name" value="GNAT"/>
    <property type="match status" value="1"/>
</dbReference>
<dbReference type="CDD" id="cd04301">
    <property type="entry name" value="NAT_SF"/>
    <property type="match status" value="1"/>
</dbReference>
<comment type="caution">
    <text evidence="2">The sequence shown here is derived from an EMBL/GenBank/DDBJ whole genome shotgun (WGS) entry which is preliminary data.</text>
</comment>
<evidence type="ECO:0000259" key="1">
    <source>
        <dbReference type="PROSITE" id="PS51186"/>
    </source>
</evidence>
<dbReference type="PANTHER" id="PTHR43451">
    <property type="entry name" value="ACETYLTRANSFERASE (GNAT) FAMILY PROTEIN"/>
    <property type="match status" value="1"/>
</dbReference>
<dbReference type="Proteomes" id="UP000035057">
    <property type="component" value="Unassembled WGS sequence"/>
</dbReference>
<dbReference type="InterPro" id="IPR000182">
    <property type="entry name" value="GNAT_dom"/>
</dbReference>
<dbReference type="STRING" id="1137280.D777_01271"/>
<evidence type="ECO:0000313" key="3">
    <source>
        <dbReference type="Proteomes" id="UP000035057"/>
    </source>
</evidence>
<dbReference type="AlphaFoldDB" id="A0A072N5X8"/>
<dbReference type="GO" id="GO:0016747">
    <property type="term" value="F:acyltransferase activity, transferring groups other than amino-acyl groups"/>
    <property type="evidence" value="ECO:0007669"/>
    <property type="project" value="InterPro"/>
</dbReference>
<dbReference type="PANTHER" id="PTHR43451:SF1">
    <property type="entry name" value="ACETYLTRANSFERASE"/>
    <property type="match status" value="1"/>
</dbReference>
<name>A0A072N5X8_9GAMM</name>
<dbReference type="EMBL" id="ANIE01000003">
    <property type="protein sequence ID" value="KEF32637.1"/>
    <property type="molecule type" value="Genomic_DNA"/>
</dbReference>
<gene>
    <name evidence="2" type="ORF">D777_01271</name>
</gene>
<dbReference type="InterPro" id="IPR016181">
    <property type="entry name" value="Acyl_CoA_acyltransferase"/>
</dbReference>
<protein>
    <submittedName>
        <fullName evidence="2">GCN5-related N-acetyltransferase</fullName>
    </submittedName>
</protein>
<dbReference type="Pfam" id="PF13673">
    <property type="entry name" value="Acetyltransf_10"/>
    <property type="match status" value="1"/>
</dbReference>
<dbReference type="InterPro" id="IPR052564">
    <property type="entry name" value="N-acetyltrans/Recomb-assoc"/>
</dbReference>
<dbReference type="Gene3D" id="3.40.630.30">
    <property type="match status" value="1"/>
</dbReference>
<evidence type="ECO:0000313" key="2">
    <source>
        <dbReference type="EMBL" id="KEF32637.1"/>
    </source>
</evidence>
<keyword evidence="3" id="KW-1185">Reference proteome</keyword>
<sequence>MSLFTESVHTLATTEYTAEQRAAWAPTDPDMDGWRQRFQECQTLVAEEEGIPLGFISFEPDGHIDLLYTAPDAARQGVASALLGEAVRQLSASGSRTFYTEASLIAAPFFKRHGFEVIEEQRVFRGGVGFRRYLMRKESA</sequence>
<reference evidence="2 3" key="1">
    <citation type="submission" date="2012-12" db="EMBL/GenBank/DDBJ databases">
        <title>Genome assembly of Marinobacter sp. AK21.</title>
        <authorList>
            <person name="Khatri I."/>
            <person name="Kumar R."/>
            <person name="Vaidya B."/>
            <person name="Subramanian S."/>
            <person name="Pinnaka A."/>
        </authorList>
    </citation>
    <scope>NUCLEOTIDE SEQUENCE [LARGE SCALE GENOMIC DNA]</scope>
    <source>
        <strain evidence="2 3">AK21</strain>
    </source>
</reference>
<organism evidence="2 3">
    <name type="scientific">Marinobacter nitratireducens</name>
    <dbReference type="NCBI Taxonomy" id="1137280"/>
    <lineage>
        <taxon>Bacteria</taxon>
        <taxon>Pseudomonadati</taxon>
        <taxon>Pseudomonadota</taxon>
        <taxon>Gammaproteobacteria</taxon>
        <taxon>Pseudomonadales</taxon>
        <taxon>Marinobacteraceae</taxon>
        <taxon>Marinobacter</taxon>
    </lineage>
</organism>
<dbReference type="SUPFAM" id="SSF55729">
    <property type="entry name" value="Acyl-CoA N-acyltransferases (Nat)"/>
    <property type="match status" value="1"/>
</dbReference>
<accession>A0A072N5X8</accession>
<proteinExistence type="predicted"/>
<feature type="domain" description="N-acetyltransferase" evidence="1">
    <location>
        <begin position="1"/>
        <end position="140"/>
    </location>
</feature>
<dbReference type="PATRIC" id="fig|1137280.3.peg.1087"/>